<evidence type="ECO:0000313" key="12">
    <source>
        <dbReference type="Proteomes" id="UP000224915"/>
    </source>
</evidence>
<dbReference type="GO" id="GO:0005886">
    <property type="term" value="C:plasma membrane"/>
    <property type="evidence" value="ECO:0007669"/>
    <property type="project" value="UniProtKB-SubCell"/>
</dbReference>
<keyword evidence="3 9" id="KW-0813">Transport</keyword>
<feature type="transmembrane region" description="Helical" evidence="9">
    <location>
        <begin position="207"/>
        <end position="228"/>
    </location>
</feature>
<dbReference type="Pfam" id="PF01061">
    <property type="entry name" value="ABC2_membrane"/>
    <property type="match status" value="1"/>
</dbReference>
<dbReference type="EMBL" id="PDJD01000001">
    <property type="protein sequence ID" value="PFG18659.1"/>
    <property type="molecule type" value="Genomic_DNA"/>
</dbReference>
<dbReference type="InterPro" id="IPR013525">
    <property type="entry name" value="ABC2_TM"/>
</dbReference>
<evidence type="ECO:0000256" key="3">
    <source>
        <dbReference type="ARBA" id="ARBA00022448"/>
    </source>
</evidence>
<dbReference type="InterPro" id="IPR047817">
    <property type="entry name" value="ABC2_TM_bact-type"/>
</dbReference>
<dbReference type="PROSITE" id="PS51012">
    <property type="entry name" value="ABC_TM2"/>
    <property type="match status" value="1"/>
</dbReference>
<feature type="transmembrane region" description="Helical" evidence="9">
    <location>
        <begin position="167"/>
        <end position="187"/>
    </location>
</feature>
<accession>A0A2A9CYK2</accession>
<dbReference type="Proteomes" id="UP000224915">
    <property type="component" value="Unassembled WGS sequence"/>
</dbReference>
<name>A0A2A9CYK2_9MICO</name>
<evidence type="ECO:0000256" key="6">
    <source>
        <dbReference type="ARBA" id="ARBA00022692"/>
    </source>
</evidence>
<evidence type="ECO:0000256" key="1">
    <source>
        <dbReference type="ARBA" id="ARBA00004429"/>
    </source>
</evidence>
<comment type="caution">
    <text evidence="11">The sequence shown here is derived from an EMBL/GenBank/DDBJ whole genome shotgun (WGS) entry which is preliminary data.</text>
</comment>
<feature type="transmembrane region" description="Helical" evidence="9">
    <location>
        <begin position="116"/>
        <end position="135"/>
    </location>
</feature>
<comment type="caution">
    <text evidence="9">Lacks conserved residue(s) required for the propagation of feature annotation.</text>
</comment>
<feature type="transmembrane region" description="Helical" evidence="9">
    <location>
        <begin position="88"/>
        <end position="110"/>
    </location>
</feature>
<comment type="similarity">
    <text evidence="2 9">Belongs to the ABC-2 integral membrane protein family.</text>
</comment>
<evidence type="ECO:0000256" key="4">
    <source>
        <dbReference type="ARBA" id="ARBA00022475"/>
    </source>
</evidence>
<evidence type="ECO:0000313" key="11">
    <source>
        <dbReference type="EMBL" id="PFG18659.1"/>
    </source>
</evidence>
<evidence type="ECO:0000259" key="10">
    <source>
        <dbReference type="PROSITE" id="PS51012"/>
    </source>
</evidence>
<dbReference type="GO" id="GO:0015920">
    <property type="term" value="P:lipopolysaccharide transport"/>
    <property type="evidence" value="ECO:0007669"/>
    <property type="project" value="TreeGrafter"/>
</dbReference>
<dbReference type="GO" id="GO:0140359">
    <property type="term" value="F:ABC-type transporter activity"/>
    <property type="evidence" value="ECO:0007669"/>
    <property type="project" value="InterPro"/>
</dbReference>
<evidence type="ECO:0000256" key="8">
    <source>
        <dbReference type="ARBA" id="ARBA00023136"/>
    </source>
</evidence>
<keyword evidence="8 9" id="KW-0472">Membrane</keyword>
<reference evidence="11 12" key="1">
    <citation type="submission" date="2017-10" db="EMBL/GenBank/DDBJ databases">
        <title>Sequencing the genomes of 1000 actinobacteria strains.</title>
        <authorList>
            <person name="Klenk H.-P."/>
        </authorList>
    </citation>
    <scope>NUCLEOTIDE SEQUENCE [LARGE SCALE GENOMIC DNA]</scope>
    <source>
        <strain evidence="11 12">DSM 21801</strain>
    </source>
</reference>
<evidence type="ECO:0000256" key="7">
    <source>
        <dbReference type="ARBA" id="ARBA00022989"/>
    </source>
</evidence>
<keyword evidence="5" id="KW-0997">Cell inner membrane</keyword>
<organism evidence="11 12">
    <name type="scientific">Serinibacter salmoneus</name>
    <dbReference type="NCBI Taxonomy" id="556530"/>
    <lineage>
        <taxon>Bacteria</taxon>
        <taxon>Bacillati</taxon>
        <taxon>Actinomycetota</taxon>
        <taxon>Actinomycetes</taxon>
        <taxon>Micrococcales</taxon>
        <taxon>Beutenbergiaceae</taxon>
        <taxon>Serinibacter</taxon>
    </lineage>
</organism>
<keyword evidence="7 9" id="KW-1133">Transmembrane helix</keyword>
<dbReference type="PANTHER" id="PTHR30413:SF8">
    <property type="entry name" value="TRANSPORT PERMEASE PROTEIN"/>
    <property type="match status" value="1"/>
</dbReference>
<feature type="transmembrane region" description="Helical" evidence="9">
    <location>
        <begin position="298"/>
        <end position="318"/>
    </location>
</feature>
<comment type="subcellular location">
    <subcellularLocation>
        <location evidence="1">Cell inner membrane</location>
        <topology evidence="1">Multi-pass membrane protein</topology>
    </subcellularLocation>
    <subcellularLocation>
        <location evidence="9">Cell membrane</location>
        <topology evidence="9">Multi-pass membrane protein</topology>
    </subcellularLocation>
</comment>
<feature type="domain" description="ABC transmembrane type-2" evidence="10">
    <location>
        <begin position="83"/>
        <end position="319"/>
    </location>
</feature>
<evidence type="ECO:0000256" key="9">
    <source>
        <dbReference type="RuleBase" id="RU361157"/>
    </source>
</evidence>
<keyword evidence="6 9" id="KW-0812">Transmembrane</keyword>
<dbReference type="PANTHER" id="PTHR30413">
    <property type="entry name" value="INNER MEMBRANE TRANSPORT PERMEASE"/>
    <property type="match status" value="1"/>
</dbReference>
<evidence type="ECO:0000256" key="5">
    <source>
        <dbReference type="ARBA" id="ARBA00022519"/>
    </source>
</evidence>
<sequence length="326" mass="35853">MTTQDAPAVPTPATPDAVGFGTVYARRGSLRPQQYVQVDASHLSPVLSRPPLGEYLGRLWQRRHFIMADSRARVEAGSRANVLGKVWLVLRPLLDGAVYFMVFGMLLGASRGIDNFVGYLLIGVFLFQFTVRALNTAARSISASRTLIRSFAFPRASLPIASIVREVLSFIPVLVTLIVIILVLPYLMPVINPDGAPITPHLTWRWLLVPGVLALQLAMATGLALIAARIVARVPDFTQLIGIGTRFWLYGSAVFFSLDRFSNLPTVQAIMQVNPMYIVLDMTRDCLLYGITPQWTSWALLGAWSGVLLVGGMVFFWLGEESYGSA</sequence>
<gene>
    <name evidence="11" type="ORF">ATL40_0202</name>
</gene>
<protein>
    <recommendedName>
        <fullName evidence="9">Transport permease protein</fullName>
    </recommendedName>
</protein>
<evidence type="ECO:0000256" key="2">
    <source>
        <dbReference type="ARBA" id="ARBA00007783"/>
    </source>
</evidence>
<dbReference type="AlphaFoldDB" id="A0A2A9CYK2"/>
<keyword evidence="12" id="KW-1185">Reference proteome</keyword>
<dbReference type="RefSeq" id="WP_098467909.1">
    <property type="nucleotide sequence ID" value="NZ_PDJD01000001.1"/>
</dbReference>
<keyword evidence="4 9" id="KW-1003">Cell membrane</keyword>
<proteinExistence type="inferred from homology"/>
<dbReference type="OrthoDB" id="4186295at2"/>